<dbReference type="PRINTS" id="PR00039">
    <property type="entry name" value="HTHLYSR"/>
</dbReference>
<dbReference type="NCBIfam" id="NF002964">
    <property type="entry name" value="PRK03635.1"/>
    <property type="match status" value="1"/>
</dbReference>
<name>A0A256GBU0_9HYPH</name>
<protein>
    <submittedName>
        <fullName evidence="6">Transcriptional regulator, LysR family</fullName>
    </submittedName>
</protein>
<dbReference type="EMBL" id="NNRM01000036">
    <property type="protein sequence ID" value="OYR24081.1"/>
    <property type="molecule type" value="Genomic_DNA"/>
</dbReference>
<dbReference type="NCBIfam" id="TIGR03298">
    <property type="entry name" value="argP"/>
    <property type="match status" value="1"/>
</dbReference>
<keyword evidence="4" id="KW-0804">Transcription</keyword>
<evidence type="ECO:0000259" key="5">
    <source>
        <dbReference type="PROSITE" id="PS50931"/>
    </source>
</evidence>
<keyword evidence="7" id="KW-1185">Reference proteome</keyword>
<evidence type="ECO:0000256" key="4">
    <source>
        <dbReference type="ARBA" id="ARBA00023163"/>
    </source>
</evidence>
<dbReference type="Pfam" id="PF00126">
    <property type="entry name" value="HTH_1"/>
    <property type="match status" value="1"/>
</dbReference>
<dbReference type="NCBIfam" id="NF009888">
    <property type="entry name" value="PRK13348.1"/>
    <property type="match status" value="1"/>
</dbReference>
<dbReference type="PANTHER" id="PTHR30579:SF2">
    <property type="entry name" value="HTH-TYPE TRANSCRIPTIONAL REGULATOR ARGP"/>
    <property type="match status" value="1"/>
</dbReference>
<dbReference type="Pfam" id="PF03466">
    <property type="entry name" value="LysR_substrate"/>
    <property type="match status" value="1"/>
</dbReference>
<comment type="caution">
    <text evidence="6">The sequence shown here is derived from an EMBL/GenBank/DDBJ whole genome shotgun (WGS) entry which is preliminary data.</text>
</comment>
<dbReference type="AlphaFoldDB" id="A0A256GBU0"/>
<gene>
    <name evidence="6" type="ORF">CEV34_3203</name>
</gene>
<dbReference type="InterPro" id="IPR005119">
    <property type="entry name" value="LysR_subst-bd"/>
</dbReference>
<dbReference type="SUPFAM" id="SSF53850">
    <property type="entry name" value="Periplasmic binding protein-like II"/>
    <property type="match status" value="1"/>
</dbReference>
<dbReference type="SUPFAM" id="SSF46785">
    <property type="entry name" value="Winged helix' DNA-binding domain"/>
    <property type="match status" value="1"/>
</dbReference>
<dbReference type="Proteomes" id="UP000216188">
    <property type="component" value="Unassembled WGS sequence"/>
</dbReference>
<evidence type="ECO:0000313" key="7">
    <source>
        <dbReference type="Proteomes" id="UP000216188"/>
    </source>
</evidence>
<keyword evidence="3" id="KW-0238">DNA-binding</keyword>
<keyword evidence="2" id="KW-0805">Transcription regulation</keyword>
<evidence type="ECO:0000313" key="6">
    <source>
        <dbReference type="EMBL" id="OYR24081.1"/>
    </source>
</evidence>
<dbReference type="GO" id="GO:0003677">
    <property type="term" value="F:DNA binding"/>
    <property type="evidence" value="ECO:0007669"/>
    <property type="project" value="UniProtKB-KW"/>
</dbReference>
<evidence type="ECO:0000256" key="2">
    <source>
        <dbReference type="ARBA" id="ARBA00023015"/>
    </source>
</evidence>
<dbReference type="PROSITE" id="PS50931">
    <property type="entry name" value="HTH_LYSR"/>
    <property type="match status" value="1"/>
</dbReference>
<comment type="similarity">
    <text evidence="1">Belongs to the LysR transcriptional regulatory family.</text>
</comment>
<evidence type="ECO:0000256" key="3">
    <source>
        <dbReference type="ARBA" id="ARBA00023125"/>
    </source>
</evidence>
<evidence type="ECO:0000256" key="1">
    <source>
        <dbReference type="ARBA" id="ARBA00009437"/>
    </source>
</evidence>
<dbReference type="GO" id="GO:0003700">
    <property type="term" value="F:DNA-binding transcription factor activity"/>
    <property type="evidence" value="ECO:0007669"/>
    <property type="project" value="InterPro"/>
</dbReference>
<dbReference type="InterPro" id="IPR000847">
    <property type="entry name" value="LysR_HTH_N"/>
</dbReference>
<sequence length="298" mass="32600">MIDYAALRVLQTIVHCGSFERAAQLLNVTPSAVSQRIRQLEERVGTTLVIRATPCVATEKGEWLCRHMENVGILETELFKNLPSLARETDACQQVTLHIAANADSLATWFLTAAAAFTKTSDYLLKISTDDQEFTADWLARGQVIGAVTSAEKPIAGCKRLSLGKLRYHATASPEFVARNFPAGVTAKALAAAPSLTFNQKDRLQSSWIKQTLGEDVQGPLHWLPSSHGFVDACLMGMGWGMNPVHLVKDHLATGRLVELLPAQTLDTPLYWQINRLAADRLSLLTKTIVAEAGRALL</sequence>
<dbReference type="RefSeq" id="WP_094543907.1">
    <property type="nucleotide sequence ID" value="NZ_JBHEEM010000004.1"/>
</dbReference>
<dbReference type="STRING" id="419475.A8A54_19750"/>
<feature type="domain" description="HTH lysR-type" evidence="5">
    <location>
        <begin position="2"/>
        <end position="58"/>
    </location>
</feature>
<proteinExistence type="inferred from homology"/>
<dbReference type="InterPro" id="IPR036390">
    <property type="entry name" value="WH_DNA-bd_sf"/>
</dbReference>
<dbReference type="InterPro" id="IPR050176">
    <property type="entry name" value="LTTR"/>
</dbReference>
<dbReference type="InterPro" id="IPR017685">
    <property type="entry name" value="ArgP"/>
</dbReference>
<reference evidence="6 7" key="1">
    <citation type="submission" date="2017-07" db="EMBL/GenBank/DDBJ databases">
        <title>Phylogenetic study on the rhizospheric bacterium Ochrobactrum sp. A44.</title>
        <authorList>
            <person name="Krzyzanowska D.M."/>
            <person name="Ossowicki A."/>
            <person name="Rajewska M."/>
            <person name="Maciag T."/>
            <person name="Kaczynski Z."/>
            <person name="Czerwicka M."/>
            <person name="Jafra S."/>
        </authorList>
    </citation>
    <scope>NUCLEOTIDE SEQUENCE [LARGE SCALE GENOMIC DNA]</scope>
    <source>
        <strain evidence="6 7">CCUG 30717</strain>
    </source>
</reference>
<organism evidence="6 7">
    <name type="scientific">Brucella pseudogrignonensis</name>
    <dbReference type="NCBI Taxonomy" id="419475"/>
    <lineage>
        <taxon>Bacteria</taxon>
        <taxon>Pseudomonadati</taxon>
        <taxon>Pseudomonadota</taxon>
        <taxon>Alphaproteobacteria</taxon>
        <taxon>Hyphomicrobiales</taxon>
        <taxon>Brucellaceae</taxon>
        <taxon>Brucella/Ochrobactrum group</taxon>
        <taxon>Brucella</taxon>
    </lineage>
</organism>
<dbReference type="Gene3D" id="1.10.10.10">
    <property type="entry name" value="Winged helix-like DNA-binding domain superfamily/Winged helix DNA-binding domain"/>
    <property type="match status" value="1"/>
</dbReference>
<accession>A0A256GBU0</accession>
<dbReference type="Gene3D" id="3.40.190.290">
    <property type="match status" value="1"/>
</dbReference>
<dbReference type="InterPro" id="IPR036388">
    <property type="entry name" value="WH-like_DNA-bd_sf"/>
</dbReference>
<dbReference type="PANTHER" id="PTHR30579">
    <property type="entry name" value="TRANSCRIPTIONAL REGULATOR"/>
    <property type="match status" value="1"/>
</dbReference>